<protein>
    <submittedName>
        <fullName evidence="2">Uncharacterized protein</fullName>
    </submittedName>
</protein>
<organism evidence="2 3">
    <name type="scientific">Musa troglodytarum</name>
    <name type="common">fe'i banana</name>
    <dbReference type="NCBI Taxonomy" id="320322"/>
    <lineage>
        <taxon>Eukaryota</taxon>
        <taxon>Viridiplantae</taxon>
        <taxon>Streptophyta</taxon>
        <taxon>Embryophyta</taxon>
        <taxon>Tracheophyta</taxon>
        <taxon>Spermatophyta</taxon>
        <taxon>Magnoliopsida</taxon>
        <taxon>Liliopsida</taxon>
        <taxon>Zingiberales</taxon>
        <taxon>Musaceae</taxon>
        <taxon>Musa</taxon>
    </lineage>
</organism>
<sequence>MIWISIPKIFLLAALPWTFMCMKKHFRKRKRKASFIDTVWVLLVGCMSCVKHASRKPSTL</sequence>
<evidence type="ECO:0000256" key="1">
    <source>
        <dbReference type="SAM" id="Phobius"/>
    </source>
</evidence>
<gene>
    <name evidence="2" type="ORF">MUK42_28444</name>
</gene>
<dbReference type="Proteomes" id="UP001055439">
    <property type="component" value="Chromosome 5"/>
</dbReference>
<accession>A0A9E7K560</accession>
<keyword evidence="1" id="KW-0812">Transmembrane</keyword>
<evidence type="ECO:0000313" key="3">
    <source>
        <dbReference type="Proteomes" id="UP001055439"/>
    </source>
</evidence>
<dbReference type="EMBL" id="CP097507">
    <property type="protein sequence ID" value="URE03665.1"/>
    <property type="molecule type" value="Genomic_DNA"/>
</dbReference>
<reference evidence="2" key="1">
    <citation type="submission" date="2022-05" db="EMBL/GenBank/DDBJ databases">
        <title>The Musa troglodytarum L. genome provides insights into the mechanism of non-climacteric behaviour and enrichment of carotenoids.</title>
        <authorList>
            <person name="Wang J."/>
        </authorList>
    </citation>
    <scope>NUCLEOTIDE SEQUENCE</scope>
    <source>
        <tissue evidence="2">Leaf</tissue>
    </source>
</reference>
<evidence type="ECO:0000313" key="2">
    <source>
        <dbReference type="EMBL" id="URE03665.1"/>
    </source>
</evidence>
<proteinExistence type="predicted"/>
<feature type="transmembrane region" description="Helical" evidence="1">
    <location>
        <begin position="6"/>
        <end position="22"/>
    </location>
</feature>
<name>A0A9E7K560_9LILI</name>
<keyword evidence="1" id="KW-0472">Membrane</keyword>
<keyword evidence="1" id="KW-1133">Transmembrane helix</keyword>
<dbReference type="AlphaFoldDB" id="A0A9E7K560"/>
<keyword evidence="3" id="KW-1185">Reference proteome</keyword>